<feature type="chain" id="PRO_5032405377" evidence="1">
    <location>
        <begin position="28"/>
        <end position="239"/>
    </location>
</feature>
<dbReference type="EMBL" id="CP065997">
    <property type="protein sequence ID" value="QQB37900.1"/>
    <property type="molecule type" value="Genomic_DNA"/>
</dbReference>
<dbReference type="RefSeq" id="WP_198487314.1">
    <property type="nucleotide sequence ID" value="NZ_CP065997.1"/>
</dbReference>
<organism evidence="2 3">
    <name type="scientific">Achromobacter deleyi</name>
    <dbReference type="NCBI Taxonomy" id="1353891"/>
    <lineage>
        <taxon>Bacteria</taxon>
        <taxon>Pseudomonadati</taxon>
        <taxon>Pseudomonadota</taxon>
        <taxon>Betaproteobacteria</taxon>
        <taxon>Burkholderiales</taxon>
        <taxon>Alcaligenaceae</taxon>
        <taxon>Achromobacter</taxon>
    </lineage>
</organism>
<protein>
    <submittedName>
        <fullName evidence="2">Uncharacterized protein</fullName>
    </submittedName>
</protein>
<keyword evidence="1" id="KW-0732">Signal</keyword>
<feature type="signal peptide" evidence="1">
    <location>
        <begin position="1"/>
        <end position="27"/>
    </location>
</feature>
<sequence>MNLSRRATPLFLIAMLAISGAILPARAAAPVATEFPAAKDIEPPPDMSAAAKGRWEERLAQLAASANPAGVLNDLGALPVIERAFTPLDEGVEKLEQARDSLPSHLRTSWIIPADVSAGPLGHCDLRFTTPSGAEADARLTGLIRVYHCPAQGTVVLTESLLRKGGMVNLVPVERVNVRMSAGGIPRGVVASRLARPQGGPEMTVVNWRSGDKLLTLQVTGTQAPALDFVKRTLDGIPD</sequence>
<reference evidence="2 3" key="1">
    <citation type="submission" date="2020-12" db="EMBL/GenBank/DDBJ databases">
        <title>FDA dAtabase for Regulatory Grade micrObial Sequences (FDA-ARGOS): Supporting development and validation of Infectious Disease Dx tests.</title>
        <authorList>
            <person name="Sproer C."/>
            <person name="Gronow S."/>
            <person name="Severitt S."/>
            <person name="Schroder I."/>
            <person name="Tallon L."/>
            <person name="Sadzewicz L."/>
            <person name="Zhao X."/>
            <person name="Boylan J."/>
            <person name="Ott S."/>
            <person name="Bowen H."/>
            <person name="Vavikolanu K."/>
            <person name="Mehta A."/>
            <person name="Aluvathingal J."/>
            <person name="Nadendla S."/>
            <person name="Lowell S."/>
            <person name="Myers T."/>
            <person name="Yan Y."/>
            <person name="Sichtig H."/>
        </authorList>
    </citation>
    <scope>NUCLEOTIDE SEQUENCE [LARGE SCALE GENOMIC DNA]</scope>
    <source>
        <strain evidence="2 3">FDAARGOS_1050</strain>
    </source>
</reference>
<evidence type="ECO:0000256" key="1">
    <source>
        <dbReference type="SAM" id="SignalP"/>
    </source>
</evidence>
<dbReference type="Proteomes" id="UP000595231">
    <property type="component" value="Chromosome"/>
</dbReference>
<evidence type="ECO:0000313" key="3">
    <source>
        <dbReference type="Proteomes" id="UP000595231"/>
    </source>
</evidence>
<evidence type="ECO:0000313" key="2">
    <source>
        <dbReference type="EMBL" id="QQB37900.1"/>
    </source>
</evidence>
<proteinExistence type="predicted"/>
<accession>A0A7T4B910</accession>
<dbReference type="AlphaFoldDB" id="A0A7T4B910"/>
<name>A0A7T4B910_9BURK</name>
<gene>
    <name evidence="2" type="ORF">I6I07_15535</name>
</gene>